<name>A0A7X2NUP7_9FIRM</name>
<sequence length="331" mass="35800">MEQEELLNHIRGALIGCAYGDAMGMPTEMLTREHIDLAFPEGVQSFSPSTEFDFIGRRFEAGEVTDDTVNTLLVCKSIIDGKGEFDVHAYLDLLRKWIEENKETSAFVIGPSTARALQLIAEGTPIEKAGRFGTTNGSAMKVSPIGLISDYHDMKQLVDRTEQLCLPTHHNSIAIAGASMIAAAVSYALRGNDSMDELISAAEEAEAEGRTRGFQLPGPSLCLRTELLRKRIREAPAQVPQIIETEFGMGMETAETVPAVLAIVELAGGKPMKAARIAANIAGDTDTAGAIACAICGAMNPEFDPSEVKLLKERNHIDFDAYAEALLPYVR</sequence>
<dbReference type="AlphaFoldDB" id="A0A7X2NUP7"/>
<feature type="binding site" evidence="1">
    <location>
        <position position="65"/>
    </location>
    <ligand>
        <name>Mg(2+)</name>
        <dbReference type="ChEBI" id="CHEBI:18420"/>
        <label>1</label>
    </ligand>
</feature>
<keyword evidence="3" id="KW-1185">Reference proteome</keyword>
<evidence type="ECO:0000313" key="2">
    <source>
        <dbReference type="EMBL" id="MSS59641.1"/>
    </source>
</evidence>
<accession>A0A7X2NUP7</accession>
<dbReference type="RefSeq" id="WP_154505877.1">
    <property type="nucleotide sequence ID" value="NZ_VUMN01000041.1"/>
</dbReference>
<dbReference type="GO" id="GO:0046872">
    <property type="term" value="F:metal ion binding"/>
    <property type="evidence" value="ECO:0007669"/>
    <property type="project" value="UniProtKB-KW"/>
</dbReference>
<comment type="cofactor">
    <cofactor evidence="1">
        <name>Mg(2+)</name>
        <dbReference type="ChEBI" id="CHEBI:18420"/>
    </cofactor>
    <text evidence="1">Binds 2 magnesium ions per subunit.</text>
</comment>
<dbReference type="Pfam" id="PF03747">
    <property type="entry name" value="ADP_ribosyl_GH"/>
    <property type="match status" value="1"/>
</dbReference>
<feature type="binding site" evidence="1">
    <location>
        <position position="286"/>
    </location>
    <ligand>
        <name>Mg(2+)</name>
        <dbReference type="ChEBI" id="CHEBI:18420"/>
        <label>1</label>
    </ligand>
</feature>
<feature type="binding site" evidence="1">
    <location>
        <position position="287"/>
    </location>
    <ligand>
        <name>Mg(2+)</name>
        <dbReference type="ChEBI" id="CHEBI:18420"/>
        <label>1</label>
    </ligand>
</feature>
<evidence type="ECO:0000256" key="1">
    <source>
        <dbReference type="PIRSR" id="PIRSR605502-1"/>
    </source>
</evidence>
<keyword evidence="2" id="KW-0378">Hydrolase</keyword>
<dbReference type="InterPro" id="IPR036705">
    <property type="entry name" value="Ribosyl_crysJ1_sf"/>
</dbReference>
<comment type="caution">
    <text evidence="2">The sequence shown here is derived from an EMBL/GenBank/DDBJ whole genome shotgun (WGS) entry which is preliminary data.</text>
</comment>
<dbReference type="SUPFAM" id="SSF101478">
    <property type="entry name" value="ADP-ribosylglycohydrolase"/>
    <property type="match status" value="1"/>
</dbReference>
<dbReference type="InterPro" id="IPR005502">
    <property type="entry name" value="Ribosyl_crysJ1"/>
</dbReference>
<proteinExistence type="predicted"/>
<keyword evidence="1" id="KW-0479">Metal-binding</keyword>
<protein>
    <submittedName>
        <fullName evidence="2">ADP-ribosylglycohydrolase</fullName>
    </submittedName>
</protein>
<dbReference type="PANTHER" id="PTHR16222">
    <property type="entry name" value="ADP-RIBOSYLGLYCOHYDROLASE"/>
    <property type="match status" value="1"/>
</dbReference>
<feature type="binding site" evidence="1">
    <location>
        <position position="67"/>
    </location>
    <ligand>
        <name>Mg(2+)</name>
        <dbReference type="ChEBI" id="CHEBI:18420"/>
        <label>1</label>
    </ligand>
</feature>
<evidence type="ECO:0000313" key="3">
    <source>
        <dbReference type="Proteomes" id="UP000461880"/>
    </source>
</evidence>
<dbReference type="Proteomes" id="UP000461880">
    <property type="component" value="Unassembled WGS sequence"/>
</dbReference>
<dbReference type="Gene3D" id="1.10.4080.10">
    <property type="entry name" value="ADP-ribosylation/Crystallin J1"/>
    <property type="match status" value="1"/>
</dbReference>
<dbReference type="GO" id="GO:0016787">
    <property type="term" value="F:hydrolase activity"/>
    <property type="evidence" value="ECO:0007669"/>
    <property type="project" value="UniProtKB-KW"/>
</dbReference>
<reference evidence="2 3" key="1">
    <citation type="submission" date="2019-08" db="EMBL/GenBank/DDBJ databases">
        <title>In-depth cultivation of the pig gut microbiome towards novel bacterial diversity and tailored functional studies.</title>
        <authorList>
            <person name="Wylensek D."/>
            <person name="Hitch T.C.A."/>
            <person name="Clavel T."/>
        </authorList>
    </citation>
    <scope>NUCLEOTIDE SEQUENCE [LARGE SCALE GENOMIC DNA]</scope>
    <source>
        <strain evidence="2 3">Oil+RF-744-GAM-WT-6</strain>
    </source>
</reference>
<feature type="binding site" evidence="1">
    <location>
        <position position="66"/>
    </location>
    <ligand>
        <name>Mg(2+)</name>
        <dbReference type="ChEBI" id="CHEBI:18420"/>
        <label>1</label>
    </ligand>
</feature>
<dbReference type="EMBL" id="VUMN01000041">
    <property type="protein sequence ID" value="MSS59641.1"/>
    <property type="molecule type" value="Genomic_DNA"/>
</dbReference>
<feature type="binding site" evidence="1">
    <location>
        <position position="284"/>
    </location>
    <ligand>
        <name>Mg(2+)</name>
        <dbReference type="ChEBI" id="CHEBI:18420"/>
        <label>1</label>
    </ligand>
</feature>
<organism evidence="2 3">
    <name type="scientific">Stecheria intestinalis</name>
    <dbReference type="NCBI Taxonomy" id="2606630"/>
    <lineage>
        <taxon>Bacteria</taxon>
        <taxon>Bacillati</taxon>
        <taxon>Bacillota</taxon>
        <taxon>Erysipelotrichia</taxon>
        <taxon>Erysipelotrichales</taxon>
        <taxon>Erysipelotrichaceae</taxon>
        <taxon>Stecheria</taxon>
    </lineage>
</organism>
<gene>
    <name evidence="2" type="ORF">FYJ51_12130</name>
</gene>
<dbReference type="InterPro" id="IPR050792">
    <property type="entry name" value="ADP-ribosylglycohydrolase"/>
</dbReference>
<dbReference type="PANTHER" id="PTHR16222:SF12">
    <property type="entry name" value="ADP-RIBOSYLGLYCOHYDROLASE-RELATED"/>
    <property type="match status" value="1"/>
</dbReference>
<keyword evidence="1" id="KW-0460">Magnesium</keyword>